<dbReference type="EMBL" id="CADCXU010028207">
    <property type="protein sequence ID" value="CAB0014727.1"/>
    <property type="molecule type" value="Genomic_DNA"/>
</dbReference>
<organism evidence="1 2">
    <name type="scientific">Nesidiocoris tenuis</name>
    <dbReference type="NCBI Taxonomy" id="355587"/>
    <lineage>
        <taxon>Eukaryota</taxon>
        <taxon>Metazoa</taxon>
        <taxon>Ecdysozoa</taxon>
        <taxon>Arthropoda</taxon>
        <taxon>Hexapoda</taxon>
        <taxon>Insecta</taxon>
        <taxon>Pterygota</taxon>
        <taxon>Neoptera</taxon>
        <taxon>Paraneoptera</taxon>
        <taxon>Hemiptera</taxon>
        <taxon>Heteroptera</taxon>
        <taxon>Panheteroptera</taxon>
        <taxon>Cimicomorpha</taxon>
        <taxon>Miridae</taxon>
        <taxon>Dicyphina</taxon>
        <taxon>Nesidiocoris</taxon>
    </lineage>
</organism>
<dbReference type="AlphaFoldDB" id="A0A6H5HEE8"/>
<dbReference type="Proteomes" id="UP000479000">
    <property type="component" value="Unassembled WGS sequence"/>
</dbReference>
<evidence type="ECO:0000313" key="2">
    <source>
        <dbReference type="Proteomes" id="UP000479000"/>
    </source>
</evidence>
<keyword evidence="2" id="KW-1185">Reference proteome</keyword>
<reference evidence="1 2" key="1">
    <citation type="submission" date="2020-02" db="EMBL/GenBank/DDBJ databases">
        <authorList>
            <person name="Ferguson B K."/>
        </authorList>
    </citation>
    <scope>NUCLEOTIDE SEQUENCE [LARGE SCALE GENOMIC DNA]</scope>
</reference>
<proteinExistence type="predicted"/>
<gene>
    <name evidence="1" type="ORF">NTEN_LOCUS19138</name>
</gene>
<sequence>MQRPMEGRHLYNICCRVVSKSAGEEDAAVKDSLTMATSIKEVLLTKVHEVYQWRMLTSNPGAFSTCAKKSHWKIHEFENKLKCDTQYAYCNGKSIFHDINFQEVDFSDVEFPMVLHDMERYLPFINPTRSYLDYRICVRHCRKSANFTSRCMTSTGSDMTKVLSREGYTEQMFLQG</sequence>
<protein>
    <submittedName>
        <fullName evidence="1">Uncharacterized protein</fullName>
    </submittedName>
</protein>
<accession>A0A6H5HEE8</accession>
<name>A0A6H5HEE8_9HEMI</name>
<evidence type="ECO:0000313" key="1">
    <source>
        <dbReference type="EMBL" id="CAB0014727.1"/>
    </source>
</evidence>